<name>A0A0W0X1J3_9GAMM</name>
<evidence type="ECO:0000313" key="3">
    <source>
        <dbReference type="Proteomes" id="UP000054858"/>
    </source>
</evidence>
<gene>
    <name evidence="2" type="ORF">Loak_1384</name>
</gene>
<dbReference type="Gene3D" id="2.40.160.20">
    <property type="match status" value="1"/>
</dbReference>
<dbReference type="InterPro" id="IPR011250">
    <property type="entry name" value="OMP/PagP_B-barrel"/>
</dbReference>
<evidence type="ECO:0000256" key="1">
    <source>
        <dbReference type="SAM" id="SignalP"/>
    </source>
</evidence>
<dbReference type="AlphaFoldDB" id="A0A0W0X1J3"/>
<evidence type="ECO:0000313" key="2">
    <source>
        <dbReference type="EMBL" id="KTD38439.1"/>
    </source>
</evidence>
<accession>A0A0W0X1J3</accession>
<comment type="caution">
    <text evidence="2">The sequence shown here is derived from an EMBL/GenBank/DDBJ whole genome shotgun (WGS) entry which is preliminary data.</text>
</comment>
<dbReference type="RefSeq" id="WP_035895876.1">
    <property type="nucleotide sequence ID" value="NZ_LCUA01000014.1"/>
</dbReference>
<feature type="chain" id="PRO_5006916058" evidence="1">
    <location>
        <begin position="22"/>
        <end position="249"/>
    </location>
</feature>
<proteinExistence type="predicted"/>
<sequence length="249" mass="27360">MKNISKIVALCCVLPSMNGTAGTMGAEEVQYHWKPVIGVSVSPSWASGGETQTFFLQPDIEKTYTANKETSSFATGELFLGLQKNLSTNFIGQFGLAINATGNAGLSGDIWEDADPDFNNFTYNYKINHVGVALKGRIIGFAERFLQPYVSGSLGVGFNRAHDFFITPKIFEEVPAPNFRANTKTTFSYTLGAGIQKSLSPHWQAGIGYEFADWGRNNLARAPCQSLNEGLQLSHLYVQQLQFTIMYVT</sequence>
<dbReference type="EMBL" id="LNYP01000028">
    <property type="protein sequence ID" value="KTD38439.1"/>
    <property type="molecule type" value="Genomic_DNA"/>
</dbReference>
<organism evidence="2 3">
    <name type="scientific">Legionella oakridgensis</name>
    <dbReference type="NCBI Taxonomy" id="29423"/>
    <lineage>
        <taxon>Bacteria</taxon>
        <taxon>Pseudomonadati</taxon>
        <taxon>Pseudomonadota</taxon>
        <taxon>Gammaproteobacteria</taxon>
        <taxon>Legionellales</taxon>
        <taxon>Legionellaceae</taxon>
        <taxon>Legionella</taxon>
    </lineage>
</organism>
<dbReference type="SUPFAM" id="SSF56925">
    <property type="entry name" value="OMPA-like"/>
    <property type="match status" value="1"/>
</dbReference>
<dbReference type="Proteomes" id="UP000054858">
    <property type="component" value="Unassembled WGS sequence"/>
</dbReference>
<protein>
    <submittedName>
        <fullName evidence="2">Uncharacterized protein</fullName>
    </submittedName>
</protein>
<feature type="signal peptide" evidence="1">
    <location>
        <begin position="1"/>
        <end position="21"/>
    </location>
</feature>
<reference evidence="2 3" key="1">
    <citation type="submission" date="2015-11" db="EMBL/GenBank/DDBJ databases">
        <title>Genomic analysis of 38 Legionella species identifies large and diverse effector repertoires.</title>
        <authorList>
            <person name="Burstein D."/>
            <person name="Amaro F."/>
            <person name="Zusman T."/>
            <person name="Lifshitz Z."/>
            <person name="Cohen O."/>
            <person name="Gilbert J.A."/>
            <person name="Pupko T."/>
            <person name="Shuman H.A."/>
            <person name="Segal G."/>
        </authorList>
    </citation>
    <scope>NUCLEOTIDE SEQUENCE [LARGE SCALE GENOMIC DNA]</scope>
    <source>
        <strain evidence="2 3">Oak Ridge-10</strain>
    </source>
</reference>
<keyword evidence="1" id="KW-0732">Signal</keyword>
<dbReference type="PATRIC" id="fig|29423.5.peg.1448"/>